<dbReference type="Proteomes" id="UP001177003">
    <property type="component" value="Chromosome 0"/>
</dbReference>
<reference evidence="2" key="1">
    <citation type="submission" date="2023-04" db="EMBL/GenBank/DDBJ databases">
        <authorList>
            <person name="Vijverberg K."/>
            <person name="Xiong W."/>
            <person name="Schranz E."/>
        </authorList>
    </citation>
    <scope>NUCLEOTIDE SEQUENCE</scope>
</reference>
<accession>A0AA35VGT4</accession>
<dbReference type="AlphaFoldDB" id="A0AA35VGT4"/>
<organism evidence="2 3">
    <name type="scientific">Lactuca saligna</name>
    <name type="common">Willowleaf lettuce</name>
    <dbReference type="NCBI Taxonomy" id="75948"/>
    <lineage>
        <taxon>Eukaryota</taxon>
        <taxon>Viridiplantae</taxon>
        <taxon>Streptophyta</taxon>
        <taxon>Embryophyta</taxon>
        <taxon>Tracheophyta</taxon>
        <taxon>Spermatophyta</taxon>
        <taxon>Magnoliopsida</taxon>
        <taxon>eudicotyledons</taxon>
        <taxon>Gunneridae</taxon>
        <taxon>Pentapetalae</taxon>
        <taxon>asterids</taxon>
        <taxon>campanulids</taxon>
        <taxon>Asterales</taxon>
        <taxon>Asteraceae</taxon>
        <taxon>Cichorioideae</taxon>
        <taxon>Cichorieae</taxon>
        <taxon>Lactucinae</taxon>
        <taxon>Lactuca</taxon>
    </lineage>
</organism>
<feature type="compositionally biased region" description="Polar residues" evidence="1">
    <location>
        <begin position="1"/>
        <end position="12"/>
    </location>
</feature>
<sequence>MAGEISATSGATEKSPVRPMQPLDGGQVSIQEEHASNRTLVSQTPFNSAAETTATYIANLWHPIVNPSQQVAIITTTPQIVATQQTVTTQKSGVKFSFSNTVQKHD</sequence>
<keyword evidence="3" id="KW-1185">Reference proteome</keyword>
<evidence type="ECO:0000313" key="3">
    <source>
        <dbReference type="Proteomes" id="UP001177003"/>
    </source>
</evidence>
<gene>
    <name evidence="2" type="ORF">LSALG_LOCUS1408</name>
</gene>
<name>A0AA35VGT4_LACSI</name>
<dbReference type="EMBL" id="OX465086">
    <property type="protein sequence ID" value="CAI9260577.1"/>
    <property type="molecule type" value="Genomic_DNA"/>
</dbReference>
<evidence type="ECO:0000313" key="2">
    <source>
        <dbReference type="EMBL" id="CAI9260577.1"/>
    </source>
</evidence>
<proteinExistence type="predicted"/>
<evidence type="ECO:0000256" key="1">
    <source>
        <dbReference type="SAM" id="MobiDB-lite"/>
    </source>
</evidence>
<feature type="region of interest" description="Disordered" evidence="1">
    <location>
        <begin position="1"/>
        <end position="44"/>
    </location>
</feature>
<protein>
    <submittedName>
        <fullName evidence="2">Uncharacterized protein</fullName>
    </submittedName>
</protein>